<dbReference type="InterPro" id="IPR007506">
    <property type="entry name" value="PMDh-L-like_dom"/>
</dbReference>
<evidence type="ECO:0000259" key="3">
    <source>
        <dbReference type="Pfam" id="PF04412"/>
    </source>
</evidence>
<name>A0A398CUG1_9BACT</name>
<protein>
    <submittedName>
        <fullName evidence="4">DUF521 domain-containing protein</fullName>
    </submittedName>
</protein>
<keyword evidence="2" id="KW-0456">Lyase</keyword>
<reference evidence="4 5" key="1">
    <citation type="submission" date="2018-09" db="EMBL/GenBank/DDBJ databases">
        <title>Discovery and Ecogenomic Context for Candidatus Cryosericales, a Global Caldiserica Order Active in Thawing Permafrost.</title>
        <authorList>
            <person name="Martinez M.A."/>
            <person name="Woodcroft B.J."/>
            <person name="Ignacio Espinoza J.C."/>
            <person name="Zayed A."/>
            <person name="Singleton C.M."/>
            <person name="Boyd J."/>
            <person name="Li Y.-F."/>
            <person name="Purvine S."/>
            <person name="Maughan H."/>
            <person name="Hodgkins S.B."/>
            <person name="Anderson D."/>
            <person name="Sederholm M."/>
            <person name="Temperton B."/>
            <person name="Saleska S.R."/>
            <person name="Tyson G.W."/>
            <person name="Rich V.I."/>
        </authorList>
    </citation>
    <scope>NUCLEOTIDE SEQUENCE [LARGE SCALE GENOMIC DNA]</scope>
    <source>
        <strain evidence="4 5">SMC7</strain>
    </source>
</reference>
<sequence length="436" mass="47856">MTDSKMNLTPEEQAILDGKQGSVLAKAMKSVVLYGEAFGAGKLVDIVGDQHMVTSFGANTIKPYFSMMDELIHAGLKTRHPFTVDPRPIEYEAVNVNPLQKLVNKLVFGKQADYEKQLKALGLRNGNAFTCTCYLPEVGNTPKKGAMLAWSESSAVVFANSVLGARTNRNSSGIDILCAILGKAPFFGFLTDEGRQATWKIEIKTSKRPNAQLLGSAIGLKVMEAVPYITGLDRFLGKELTPEVEAFLKDMGAATASNGAVGLYHVENVTPEAKESGDRLLAKGYRTYAIDDAELERVRASYPVLWSNLNAVPRRAFIGCPHLNHYQLQNWIERISGVLKEHGLTRTKMPVALSTAPDIADLFRNDPAIRAKLTAMNISITTICPLMYMNNPLCAREPIATNSNKLRTYSTARFFLDDEIVELMCTGSVRQGEKTA</sequence>
<keyword evidence="1" id="KW-0408">Iron</keyword>
<accession>A0A398CUG1</accession>
<keyword evidence="5" id="KW-1185">Reference proteome</keyword>
<dbReference type="GO" id="GO:0016829">
    <property type="term" value="F:lyase activity"/>
    <property type="evidence" value="ECO:0007669"/>
    <property type="project" value="UniProtKB-KW"/>
</dbReference>
<comment type="caution">
    <text evidence="4">The sequence shown here is derived from an EMBL/GenBank/DDBJ whole genome shotgun (WGS) entry which is preliminary data.</text>
</comment>
<evidence type="ECO:0000313" key="4">
    <source>
        <dbReference type="EMBL" id="RIE05760.1"/>
    </source>
</evidence>
<organism evidence="4 5">
    <name type="scientific">Candidatus Cryosericum terrychapinii</name>
    <dbReference type="NCBI Taxonomy" id="2290919"/>
    <lineage>
        <taxon>Bacteria</taxon>
        <taxon>Pseudomonadati</taxon>
        <taxon>Caldisericota/Cryosericota group</taxon>
        <taxon>Candidatus Cryosericota</taxon>
        <taxon>Candidatus Cryosericia</taxon>
        <taxon>Candidatus Cryosericales</taxon>
        <taxon>Candidatus Cryosericaceae</taxon>
        <taxon>Candidatus Cryosericum</taxon>
    </lineage>
</organism>
<dbReference type="Proteomes" id="UP000266328">
    <property type="component" value="Unassembled WGS sequence"/>
</dbReference>
<dbReference type="PANTHER" id="PTHR36577:SF3">
    <property type="entry name" value="DUF521 DOMAIN PROTEIN (AFU_ORTHOLOGUE AFUA_6G00490)"/>
    <property type="match status" value="1"/>
</dbReference>
<dbReference type="RefSeq" id="WP_119089504.1">
    <property type="nucleotide sequence ID" value="NZ_QXIS01000033.1"/>
</dbReference>
<evidence type="ECO:0000256" key="1">
    <source>
        <dbReference type="ARBA" id="ARBA00023004"/>
    </source>
</evidence>
<evidence type="ECO:0000256" key="2">
    <source>
        <dbReference type="ARBA" id="ARBA00023239"/>
    </source>
</evidence>
<dbReference type="AlphaFoldDB" id="A0A398CUG1"/>
<proteinExistence type="predicted"/>
<dbReference type="EMBL" id="QXIS01000033">
    <property type="protein sequence ID" value="RIE05760.1"/>
    <property type="molecule type" value="Genomic_DNA"/>
</dbReference>
<feature type="domain" description="Phosphomevalonate dehydratase large subunit-like" evidence="3">
    <location>
        <begin position="6"/>
        <end position="411"/>
    </location>
</feature>
<gene>
    <name evidence="4" type="ORF">SMC7_06320</name>
</gene>
<dbReference type="Pfam" id="PF04412">
    <property type="entry name" value="AcnX"/>
    <property type="match status" value="1"/>
</dbReference>
<evidence type="ECO:0000313" key="5">
    <source>
        <dbReference type="Proteomes" id="UP000266328"/>
    </source>
</evidence>
<dbReference type="PANTHER" id="PTHR36577">
    <property type="entry name" value="DUF521 DOMAIN PROTEIN (AFU_ORTHOLOGUE AFUA_6G00490)"/>
    <property type="match status" value="1"/>
</dbReference>
<dbReference type="OrthoDB" id="1550274at2"/>